<protein>
    <submittedName>
        <fullName evidence="2">Uncharacterized protein</fullName>
    </submittedName>
</protein>
<proteinExistence type="predicted"/>
<feature type="compositionally biased region" description="Polar residues" evidence="1">
    <location>
        <begin position="600"/>
        <end position="622"/>
    </location>
</feature>
<reference evidence="2" key="1">
    <citation type="journal article" date="2020" name="Nature">
        <title>Giant virus diversity and host interactions through global metagenomics.</title>
        <authorList>
            <person name="Schulz F."/>
            <person name="Roux S."/>
            <person name="Paez-Espino D."/>
            <person name="Jungbluth S."/>
            <person name="Walsh D.A."/>
            <person name="Denef V.J."/>
            <person name="McMahon K.D."/>
            <person name="Konstantinidis K.T."/>
            <person name="Eloe-Fadrosh E.A."/>
            <person name="Kyrpides N.C."/>
            <person name="Woyke T."/>
        </authorList>
    </citation>
    <scope>NUCLEOTIDE SEQUENCE</scope>
    <source>
        <strain evidence="2">GVMAG-S-ERX555943-30</strain>
    </source>
</reference>
<sequence>MFLCYRKNTFEGFGTGTAGTATVTMDAYDGGVTELLELGTNIFYDPNNGNIIEVVDEMTYEDTGTTTDEVTTYASIYKYDSSGEYSSESTVYTETDFPIPSELKIMTRSGAMYTEMSTTTDDTYEDDTDGTVSFTRVRPIIESNPTLIPTVDGDTASEDLDDSYTSKLYTTAPVDEDAAIQYVIYAAWDQNTYLTVLDSDYEIQNSFTYIGTTLYTTDSGNISNLTDTVASTFTTYVSLDTSNDKSLVSVDEYTDKRKVLQLSEYVFFDFKTADLIVQQSDTNFDILPRSSTGLLESIPSGSVEDMTIYDSASVDDAGTTLPIDCVLDYQGQQLVFYLAHGTATVITVLRKTSATDSALSHSKTYLLDIEGIKGSSPITLTQLISNSETTTTTTASEIAARNEAADIVRAQEAAAAAASAAEDKRTSQLLSAILSARTSMLASGAGGEIGTDGEETSGYGSNYMLKSQVVPPVCPACPACPKAPSKVQCTNCGGQGGSGTLGSSGRSMVQSDGQTRRGDENIINNAVNTTGDLATTTIKTADNLLRDTASGTVDIASGIGSGIMNLLTPEQQAQQQAQQMNGQQMNVQQNQLTNVQRQQYPQGTRTQYNEQQTRKPVSTDFSRNGLLPEKQQTSFMPLTADFSAFGR</sequence>
<feature type="region of interest" description="Disordered" evidence="1">
    <location>
        <begin position="598"/>
        <end position="647"/>
    </location>
</feature>
<name>A0A6C0ATR3_9ZZZZ</name>
<organism evidence="2">
    <name type="scientific">viral metagenome</name>
    <dbReference type="NCBI Taxonomy" id="1070528"/>
    <lineage>
        <taxon>unclassified sequences</taxon>
        <taxon>metagenomes</taxon>
        <taxon>organismal metagenomes</taxon>
    </lineage>
</organism>
<dbReference type="AlphaFoldDB" id="A0A6C0ATR3"/>
<evidence type="ECO:0000313" key="2">
    <source>
        <dbReference type="EMBL" id="QHS83194.1"/>
    </source>
</evidence>
<accession>A0A6C0ATR3</accession>
<feature type="region of interest" description="Disordered" evidence="1">
    <location>
        <begin position="496"/>
        <end position="516"/>
    </location>
</feature>
<dbReference type="EMBL" id="MN738750">
    <property type="protein sequence ID" value="QHS83194.1"/>
    <property type="molecule type" value="Genomic_DNA"/>
</dbReference>
<evidence type="ECO:0000256" key="1">
    <source>
        <dbReference type="SAM" id="MobiDB-lite"/>
    </source>
</evidence>